<dbReference type="GO" id="GO:0019369">
    <property type="term" value="P:arachidonate metabolic process"/>
    <property type="evidence" value="ECO:0007669"/>
    <property type="project" value="TreeGrafter"/>
</dbReference>
<feature type="active site" description="Nucleophile" evidence="4">
    <location>
        <position position="282"/>
    </location>
</feature>
<dbReference type="Proteomes" id="UP000094569">
    <property type="component" value="Unassembled WGS sequence"/>
</dbReference>
<dbReference type="InterPro" id="IPR002641">
    <property type="entry name" value="PNPLA_dom"/>
</dbReference>
<accession>A0A1E3BL77</accession>
<dbReference type="InterPro" id="IPR016035">
    <property type="entry name" value="Acyl_Trfase/lysoPLipase"/>
</dbReference>
<organism evidence="6 7">
    <name type="scientific">Aspergillus cristatus</name>
    <name type="common">Chinese Fuzhuan brick tea-fermentation fungus</name>
    <name type="synonym">Eurotium cristatum</name>
    <dbReference type="NCBI Taxonomy" id="573508"/>
    <lineage>
        <taxon>Eukaryota</taxon>
        <taxon>Fungi</taxon>
        <taxon>Dikarya</taxon>
        <taxon>Ascomycota</taxon>
        <taxon>Pezizomycotina</taxon>
        <taxon>Eurotiomycetes</taxon>
        <taxon>Eurotiomycetidae</taxon>
        <taxon>Eurotiales</taxon>
        <taxon>Aspergillaceae</taxon>
        <taxon>Aspergillus</taxon>
        <taxon>Aspergillus subgen. Aspergillus</taxon>
    </lineage>
</organism>
<feature type="short sequence motif" description="GXSXG" evidence="4">
    <location>
        <begin position="280"/>
        <end position="284"/>
    </location>
</feature>
<dbReference type="EMBL" id="JXNT01000002">
    <property type="protein sequence ID" value="ODM21551.1"/>
    <property type="molecule type" value="Genomic_DNA"/>
</dbReference>
<keyword evidence="2 4" id="KW-0442">Lipid degradation</keyword>
<dbReference type="CDD" id="cd07216">
    <property type="entry name" value="Pat17_PNPLA8_PNPLA9_like3"/>
    <property type="match status" value="1"/>
</dbReference>
<evidence type="ECO:0000313" key="6">
    <source>
        <dbReference type="EMBL" id="ODM21551.1"/>
    </source>
</evidence>
<evidence type="ECO:0000256" key="1">
    <source>
        <dbReference type="ARBA" id="ARBA00022801"/>
    </source>
</evidence>
<evidence type="ECO:0000256" key="2">
    <source>
        <dbReference type="ARBA" id="ARBA00022963"/>
    </source>
</evidence>
<evidence type="ECO:0000256" key="4">
    <source>
        <dbReference type="PROSITE-ProRule" id="PRU01161"/>
    </source>
</evidence>
<evidence type="ECO:0000256" key="3">
    <source>
        <dbReference type="ARBA" id="ARBA00023098"/>
    </source>
</evidence>
<feature type="short sequence motif" description="DGA/G" evidence="4">
    <location>
        <begin position="434"/>
        <end position="436"/>
    </location>
</feature>
<dbReference type="GO" id="GO:0047499">
    <property type="term" value="F:calcium-independent phospholipase A2 activity"/>
    <property type="evidence" value="ECO:0007669"/>
    <property type="project" value="TreeGrafter"/>
</dbReference>
<feature type="active site" description="Proton acceptor" evidence="4">
    <location>
        <position position="434"/>
    </location>
</feature>
<dbReference type="SUPFAM" id="SSF52151">
    <property type="entry name" value="FabD/lysophospholipase-like"/>
    <property type="match status" value="1"/>
</dbReference>
<dbReference type="GO" id="GO:0016020">
    <property type="term" value="C:membrane"/>
    <property type="evidence" value="ECO:0007669"/>
    <property type="project" value="TreeGrafter"/>
</dbReference>
<dbReference type="STRING" id="573508.A0A1E3BL77"/>
<dbReference type="AlphaFoldDB" id="A0A1E3BL77"/>
<feature type="domain" description="PNPLA" evidence="5">
    <location>
        <begin position="243"/>
        <end position="447"/>
    </location>
</feature>
<keyword evidence="1 4" id="KW-0378">Hydrolase</keyword>
<dbReference type="PANTHER" id="PTHR24185:SF1">
    <property type="entry name" value="CALCIUM-INDEPENDENT PHOSPHOLIPASE A2-GAMMA"/>
    <property type="match status" value="1"/>
</dbReference>
<gene>
    <name evidence="6" type="ORF">SI65_02395</name>
</gene>
<dbReference type="VEuPathDB" id="FungiDB:SI65_02395"/>
<keyword evidence="3 4" id="KW-0443">Lipid metabolism</keyword>
<evidence type="ECO:0000259" key="5">
    <source>
        <dbReference type="PROSITE" id="PS51635"/>
    </source>
</evidence>
<name>A0A1E3BL77_ASPCR</name>
<dbReference type="Pfam" id="PF01734">
    <property type="entry name" value="Patatin"/>
    <property type="match status" value="1"/>
</dbReference>
<proteinExistence type="predicted"/>
<dbReference type="PROSITE" id="PS51635">
    <property type="entry name" value="PNPLA"/>
    <property type="match status" value="1"/>
</dbReference>
<dbReference type="Gene3D" id="3.40.1090.10">
    <property type="entry name" value="Cytosolic phospholipase A2 catalytic domain"/>
    <property type="match status" value="1"/>
</dbReference>
<dbReference type="PANTHER" id="PTHR24185">
    <property type="entry name" value="CALCIUM-INDEPENDENT PHOSPHOLIPASE A2-GAMMA"/>
    <property type="match status" value="1"/>
</dbReference>
<dbReference type="OrthoDB" id="1658288at2759"/>
<dbReference type="GO" id="GO:0016042">
    <property type="term" value="P:lipid catabolic process"/>
    <property type="evidence" value="ECO:0007669"/>
    <property type="project" value="UniProtKB-UniRule"/>
</dbReference>
<sequence length="600" mass="67006">MTVDPSLPVSLQNLEPFALQSSDKEPRYSPGKFFVRPQEINEQDPLVTAEDGIIATTTWFKTPSLDRHLIKYLKAVQLFAETHDQYYVGDRALGNWTWLELAIYENASSDTPRVKEGVKLVWQSHKNIMGSNEFVWLPGEKFGQQHDLLTSLEEGNVFAVRACARFRNWQVFGRNARLVLEIGEHENTERPPSYAEAARTTDRMLKLLNAQNIENDAYTPEVKTVSERADTYSGKGKAPLRVLSLDGGGVRGYSSLMILKEVMKSVGRERPCEVFDMIAGTSTGGLIALMLGRLKMTVQECLDEYSALMEQVFGSGWLNDNGGKQGRYIATGDFHSAATFEKVTKDLLRRRLRVEKPEDALLLDENDSCKIFLMAVRQESGSNRAPVFLRSYKSDSDPPDPNLANIKIWEAARATSAAPGYFEPMQIGKIKLVDGGLLANNPVGWLWTEVLSEYGQLRAADCFLSIGTGMAPNVPVAQPGLTFYKAMLSFASIATNTESTHLLFSGLINAFAPNPGKEKYWRLNVAKEAPEKSKWKKIWDDIRGSEQPTLNDYADPGDLDNVKAIKKLTEWTNQWIAVQKDLISGCSAAISKSLEARDER</sequence>
<reference evidence="6 7" key="1">
    <citation type="journal article" date="2016" name="BMC Genomics">
        <title>Comparative genomic and transcriptomic analyses of the Fuzhuan brick tea-fermentation fungus Aspergillus cristatus.</title>
        <authorList>
            <person name="Ge Y."/>
            <person name="Wang Y."/>
            <person name="Liu Y."/>
            <person name="Tan Y."/>
            <person name="Ren X."/>
            <person name="Zhang X."/>
            <person name="Hyde K.D."/>
            <person name="Liu Y."/>
            <person name="Liu Z."/>
        </authorList>
    </citation>
    <scope>NUCLEOTIDE SEQUENCE [LARGE SCALE GENOMIC DNA]</scope>
    <source>
        <strain evidence="6 7">GZAAS20.1005</strain>
    </source>
</reference>
<feature type="short sequence motif" description="GXGXXG" evidence="4">
    <location>
        <begin position="247"/>
        <end position="252"/>
    </location>
</feature>
<evidence type="ECO:0000313" key="7">
    <source>
        <dbReference type="Proteomes" id="UP000094569"/>
    </source>
</evidence>
<keyword evidence="7" id="KW-1185">Reference proteome</keyword>
<dbReference type="GO" id="GO:0046486">
    <property type="term" value="P:glycerolipid metabolic process"/>
    <property type="evidence" value="ECO:0007669"/>
    <property type="project" value="UniProtKB-ARBA"/>
</dbReference>
<comment type="caution">
    <text evidence="6">The sequence shown here is derived from an EMBL/GenBank/DDBJ whole genome shotgun (WGS) entry which is preliminary data.</text>
</comment>
<protein>
    <recommendedName>
        <fullName evidence="5">PNPLA domain-containing protein</fullName>
    </recommendedName>
</protein>